<accession>A0A9D4DGY3</accession>
<sequence length="52" mass="6294">MPKSNQMMLIKTLLTKMGNKKWRKNAIQMIRQNMMKKMMLRKPVKLLRLTMS</sequence>
<dbReference type="Proteomes" id="UP000828390">
    <property type="component" value="Unassembled WGS sequence"/>
</dbReference>
<evidence type="ECO:0000313" key="1">
    <source>
        <dbReference type="EMBL" id="KAH3748636.1"/>
    </source>
</evidence>
<dbReference type="AlphaFoldDB" id="A0A9D4DGY3"/>
<comment type="caution">
    <text evidence="1">The sequence shown here is derived from an EMBL/GenBank/DDBJ whole genome shotgun (WGS) entry which is preliminary data.</text>
</comment>
<gene>
    <name evidence="1" type="ORF">DPMN_183083</name>
</gene>
<keyword evidence="2" id="KW-1185">Reference proteome</keyword>
<protein>
    <submittedName>
        <fullName evidence="1">Uncharacterized protein</fullName>
    </submittedName>
</protein>
<evidence type="ECO:0000313" key="2">
    <source>
        <dbReference type="Proteomes" id="UP000828390"/>
    </source>
</evidence>
<reference evidence="1" key="1">
    <citation type="journal article" date="2019" name="bioRxiv">
        <title>The Genome of the Zebra Mussel, Dreissena polymorpha: A Resource for Invasive Species Research.</title>
        <authorList>
            <person name="McCartney M.A."/>
            <person name="Auch B."/>
            <person name="Kono T."/>
            <person name="Mallez S."/>
            <person name="Zhang Y."/>
            <person name="Obille A."/>
            <person name="Becker A."/>
            <person name="Abrahante J.E."/>
            <person name="Garbe J."/>
            <person name="Badalamenti J.P."/>
            <person name="Herman A."/>
            <person name="Mangelson H."/>
            <person name="Liachko I."/>
            <person name="Sullivan S."/>
            <person name="Sone E.D."/>
            <person name="Koren S."/>
            <person name="Silverstein K.A.T."/>
            <person name="Beckman K.B."/>
            <person name="Gohl D.M."/>
        </authorList>
    </citation>
    <scope>NUCLEOTIDE SEQUENCE</scope>
    <source>
        <strain evidence="1">Duluth1</strain>
        <tissue evidence="1">Whole animal</tissue>
    </source>
</reference>
<reference evidence="1" key="2">
    <citation type="submission" date="2020-11" db="EMBL/GenBank/DDBJ databases">
        <authorList>
            <person name="McCartney M.A."/>
            <person name="Auch B."/>
            <person name="Kono T."/>
            <person name="Mallez S."/>
            <person name="Becker A."/>
            <person name="Gohl D.M."/>
            <person name="Silverstein K.A.T."/>
            <person name="Koren S."/>
            <person name="Bechman K.B."/>
            <person name="Herman A."/>
            <person name="Abrahante J.E."/>
            <person name="Garbe J."/>
        </authorList>
    </citation>
    <scope>NUCLEOTIDE SEQUENCE</scope>
    <source>
        <strain evidence="1">Duluth1</strain>
        <tissue evidence="1">Whole animal</tissue>
    </source>
</reference>
<organism evidence="1 2">
    <name type="scientific">Dreissena polymorpha</name>
    <name type="common">Zebra mussel</name>
    <name type="synonym">Mytilus polymorpha</name>
    <dbReference type="NCBI Taxonomy" id="45954"/>
    <lineage>
        <taxon>Eukaryota</taxon>
        <taxon>Metazoa</taxon>
        <taxon>Spiralia</taxon>
        <taxon>Lophotrochozoa</taxon>
        <taxon>Mollusca</taxon>
        <taxon>Bivalvia</taxon>
        <taxon>Autobranchia</taxon>
        <taxon>Heteroconchia</taxon>
        <taxon>Euheterodonta</taxon>
        <taxon>Imparidentia</taxon>
        <taxon>Neoheterodontei</taxon>
        <taxon>Myida</taxon>
        <taxon>Dreissenoidea</taxon>
        <taxon>Dreissenidae</taxon>
        <taxon>Dreissena</taxon>
    </lineage>
</organism>
<name>A0A9D4DGY3_DREPO</name>
<dbReference type="EMBL" id="JAIWYP010000010">
    <property type="protein sequence ID" value="KAH3748636.1"/>
    <property type="molecule type" value="Genomic_DNA"/>
</dbReference>
<proteinExistence type="predicted"/>